<dbReference type="AlphaFoldDB" id="A0A1P8UXK7"/>
<evidence type="ECO:0000313" key="2">
    <source>
        <dbReference type="EMBL" id="APZ54129.1"/>
    </source>
</evidence>
<evidence type="ECO:0000256" key="1">
    <source>
        <dbReference type="SAM" id="Coils"/>
    </source>
</evidence>
<keyword evidence="1" id="KW-0175">Coiled coil</keyword>
<keyword evidence="3" id="KW-1185">Reference proteome</keyword>
<dbReference type="Proteomes" id="UP000187059">
    <property type="component" value="Chromosome"/>
</dbReference>
<dbReference type="EMBL" id="CP015093">
    <property type="protein sequence ID" value="APZ54129.1"/>
    <property type="molecule type" value="Genomic_DNA"/>
</dbReference>
<gene>
    <name evidence="2" type="ORF">Ga0080574_TMP3795</name>
</gene>
<dbReference type="STRING" id="1250539.Ga0080574_TMP3795"/>
<name>A0A1P8UXK7_9RHOB</name>
<accession>A0A1P8UXK7</accession>
<sequence>MASPAQIATDIRLWAVKLNGCHHQGERLDPLCRSLLRAADMLVAQAEVIRELEEAAEAESERVEAFQNGDDLYG</sequence>
<dbReference type="RefSeq" id="WP_076703351.1">
    <property type="nucleotide sequence ID" value="NZ_CP015093.1"/>
</dbReference>
<dbReference type="KEGG" id="paby:Ga0080574_TMP3795"/>
<evidence type="ECO:0000313" key="3">
    <source>
        <dbReference type="Proteomes" id="UP000187059"/>
    </source>
</evidence>
<proteinExistence type="predicted"/>
<feature type="coiled-coil region" evidence="1">
    <location>
        <begin position="41"/>
        <end position="69"/>
    </location>
</feature>
<protein>
    <submittedName>
        <fullName evidence="2">Uncharacterized protein</fullName>
    </submittedName>
</protein>
<organism evidence="2 3">
    <name type="scientific">Salipiger abyssi</name>
    <dbReference type="NCBI Taxonomy" id="1250539"/>
    <lineage>
        <taxon>Bacteria</taxon>
        <taxon>Pseudomonadati</taxon>
        <taxon>Pseudomonadota</taxon>
        <taxon>Alphaproteobacteria</taxon>
        <taxon>Rhodobacterales</taxon>
        <taxon>Roseobacteraceae</taxon>
        <taxon>Salipiger</taxon>
    </lineage>
</organism>
<reference evidence="2 3" key="1">
    <citation type="submission" date="2016-04" db="EMBL/GenBank/DDBJ databases">
        <title>Deep-sea bacteria in the southern Pacific.</title>
        <authorList>
            <person name="Tang K."/>
        </authorList>
    </citation>
    <scope>NUCLEOTIDE SEQUENCE [LARGE SCALE GENOMIC DNA]</scope>
    <source>
        <strain evidence="2 3">JLT2014</strain>
    </source>
</reference>